<organism evidence="1">
    <name type="scientific">Oryza brachyantha</name>
    <name type="common">malo sina</name>
    <dbReference type="NCBI Taxonomy" id="4533"/>
    <lineage>
        <taxon>Eukaryota</taxon>
        <taxon>Viridiplantae</taxon>
        <taxon>Streptophyta</taxon>
        <taxon>Embryophyta</taxon>
        <taxon>Tracheophyta</taxon>
        <taxon>Spermatophyta</taxon>
        <taxon>Magnoliopsida</taxon>
        <taxon>Liliopsida</taxon>
        <taxon>Poales</taxon>
        <taxon>Poaceae</taxon>
        <taxon>BOP clade</taxon>
        <taxon>Oryzoideae</taxon>
        <taxon>Oryzeae</taxon>
        <taxon>Oryzinae</taxon>
        <taxon>Oryza</taxon>
    </lineage>
</organism>
<evidence type="ECO:0000313" key="1">
    <source>
        <dbReference type="EnsemblPlants" id="OB02G22430.1"/>
    </source>
</evidence>
<sequence>MLLSQCHDLAKLFLCALLHGYGLYVPSMMRESMDGAQRRGNDHHQCVLVLLATSALLWLV</sequence>
<dbReference type="AlphaFoldDB" id="J3LC76"/>
<evidence type="ECO:0000313" key="2">
    <source>
        <dbReference type="Proteomes" id="UP000006038"/>
    </source>
</evidence>
<dbReference type="Gramene" id="OB02G22430.1">
    <property type="protein sequence ID" value="OB02G22430.1"/>
    <property type="gene ID" value="OB02G22430"/>
</dbReference>
<protein>
    <submittedName>
        <fullName evidence="1">Uncharacterized protein</fullName>
    </submittedName>
</protein>
<keyword evidence="2" id="KW-1185">Reference proteome</keyword>
<dbReference type="Proteomes" id="UP000006038">
    <property type="component" value="Unassembled WGS sequence"/>
</dbReference>
<dbReference type="HOGENOM" id="CLU_2945398_0_0_1"/>
<name>J3LC76_ORYBR</name>
<accession>J3LC76</accession>
<proteinExistence type="predicted"/>
<reference evidence="1" key="1">
    <citation type="submission" date="2013-04" db="UniProtKB">
        <authorList>
            <consortium name="EnsemblPlants"/>
        </authorList>
    </citation>
    <scope>IDENTIFICATION</scope>
</reference>
<dbReference type="EnsemblPlants" id="OB02G22430.1">
    <property type="protein sequence ID" value="OB02G22430.1"/>
    <property type="gene ID" value="OB02G22430"/>
</dbReference>